<proteinExistence type="predicted"/>
<comment type="caution">
    <text evidence="2">The sequence shown here is derived from an EMBL/GenBank/DDBJ whole genome shotgun (WGS) entry which is preliminary data.</text>
</comment>
<evidence type="ECO:0000313" key="3">
    <source>
        <dbReference type="Proteomes" id="UP000230750"/>
    </source>
</evidence>
<gene>
    <name evidence="2" type="ORF">BSL78_29197</name>
</gene>
<reference evidence="2 3" key="1">
    <citation type="journal article" date="2017" name="PLoS Biol.">
        <title>The sea cucumber genome provides insights into morphological evolution and visceral regeneration.</title>
        <authorList>
            <person name="Zhang X."/>
            <person name="Sun L."/>
            <person name="Yuan J."/>
            <person name="Sun Y."/>
            <person name="Gao Y."/>
            <person name="Zhang L."/>
            <person name="Li S."/>
            <person name="Dai H."/>
            <person name="Hamel J.F."/>
            <person name="Liu C."/>
            <person name="Yu Y."/>
            <person name="Liu S."/>
            <person name="Lin W."/>
            <person name="Guo K."/>
            <person name="Jin S."/>
            <person name="Xu P."/>
            <person name="Storey K.B."/>
            <person name="Huan P."/>
            <person name="Zhang T."/>
            <person name="Zhou Y."/>
            <person name="Zhang J."/>
            <person name="Lin C."/>
            <person name="Li X."/>
            <person name="Xing L."/>
            <person name="Huo D."/>
            <person name="Sun M."/>
            <person name="Wang L."/>
            <person name="Mercier A."/>
            <person name="Li F."/>
            <person name="Yang H."/>
            <person name="Xiang J."/>
        </authorList>
    </citation>
    <scope>NUCLEOTIDE SEQUENCE [LARGE SCALE GENOMIC DNA]</scope>
    <source>
        <strain evidence="2">Shaxun</strain>
        <tissue evidence="2">Muscle</tissue>
    </source>
</reference>
<dbReference type="PANTHER" id="PTHR33480:SF1">
    <property type="entry name" value="TYR RECOMBINASE DOMAIN-CONTAINING PROTEIN"/>
    <property type="match status" value="1"/>
</dbReference>
<protein>
    <submittedName>
        <fullName evidence="2">Uncharacterized protein</fullName>
    </submittedName>
</protein>
<name>A0A2G8JE07_STIJA</name>
<dbReference type="AlphaFoldDB" id="A0A2G8JE07"/>
<evidence type="ECO:0000313" key="2">
    <source>
        <dbReference type="EMBL" id="PIK33980.1"/>
    </source>
</evidence>
<organism evidence="2 3">
    <name type="scientific">Stichopus japonicus</name>
    <name type="common">Sea cucumber</name>
    <dbReference type="NCBI Taxonomy" id="307972"/>
    <lineage>
        <taxon>Eukaryota</taxon>
        <taxon>Metazoa</taxon>
        <taxon>Echinodermata</taxon>
        <taxon>Eleutherozoa</taxon>
        <taxon>Echinozoa</taxon>
        <taxon>Holothuroidea</taxon>
        <taxon>Aspidochirotacea</taxon>
        <taxon>Aspidochirotida</taxon>
        <taxon>Stichopodidae</taxon>
        <taxon>Apostichopus</taxon>
    </lineage>
</organism>
<dbReference type="PANTHER" id="PTHR33480">
    <property type="entry name" value="SET DOMAIN-CONTAINING PROTEIN-RELATED"/>
    <property type="match status" value="1"/>
</dbReference>
<dbReference type="Proteomes" id="UP000230750">
    <property type="component" value="Unassembled WGS sequence"/>
</dbReference>
<feature type="region of interest" description="Disordered" evidence="1">
    <location>
        <begin position="91"/>
        <end position="143"/>
    </location>
</feature>
<sequence length="276" mass="31220">MLNFASYHPHVIFSQSFTAEDYLEDDPFIDSPVPLGNEDEITGSSSNGEPVPVVTNDSSSLGNISFCGLLKIHTKDNCNNKADGRYAVSEVDEDDVVPTSDQEEEEHGKVHPHHRTFTPEPDERSMELGTLPESSYKPPQQGRPQRFCPFCSKTFSGSQLTRHIKRIHKHEDEVQMALKMPRKKQHQLFANMKKRGIHIVNREEVLKGIKHVTRLRAQGNSDVIICSLCKGTYSKKNFRKHKKRCMSVTSDELQPISLPLSALSLHEEDSILVKAF</sequence>
<evidence type="ECO:0000256" key="1">
    <source>
        <dbReference type="SAM" id="MobiDB-lite"/>
    </source>
</evidence>
<dbReference type="OrthoDB" id="6778457at2759"/>
<keyword evidence="3" id="KW-1185">Reference proteome</keyword>
<dbReference type="EMBL" id="MRZV01002329">
    <property type="protein sequence ID" value="PIK33980.1"/>
    <property type="molecule type" value="Genomic_DNA"/>
</dbReference>
<feature type="compositionally biased region" description="Acidic residues" evidence="1">
    <location>
        <begin position="91"/>
        <end position="105"/>
    </location>
</feature>
<accession>A0A2G8JE07</accession>